<feature type="region of interest" description="Disordered" evidence="2">
    <location>
        <begin position="1"/>
        <end position="21"/>
    </location>
</feature>
<feature type="region of interest" description="Disordered" evidence="2">
    <location>
        <begin position="226"/>
        <end position="248"/>
    </location>
</feature>
<dbReference type="EMBL" id="KE653357">
    <property type="protein sequence ID" value="EQK99418.1"/>
    <property type="molecule type" value="Genomic_DNA"/>
</dbReference>
<keyword evidence="1" id="KW-0175">Coiled coil</keyword>
<name>T5A9Z9_OPHSC</name>
<feature type="compositionally biased region" description="Basic and acidic residues" evidence="2">
    <location>
        <begin position="275"/>
        <end position="303"/>
    </location>
</feature>
<reference evidence="3 4" key="1">
    <citation type="journal article" date="2013" name="Chin. Sci. Bull.">
        <title>Genome survey uncovers the secrets of sex and lifestyle in caterpillar fungus.</title>
        <authorList>
            <person name="Hu X."/>
            <person name="Zhang Y."/>
            <person name="Xiao G."/>
            <person name="Zheng P."/>
            <person name="Xia Y."/>
            <person name="Zhang X."/>
            <person name="St Leger R.J."/>
            <person name="Liu X."/>
            <person name="Wang C."/>
        </authorList>
    </citation>
    <scope>NUCLEOTIDE SEQUENCE [LARGE SCALE GENOMIC DNA]</scope>
    <source>
        <strain evidence="4">Co18 / CGMCC 3.14243</strain>
        <tissue evidence="3">Fruit-body</tissue>
    </source>
</reference>
<feature type="compositionally biased region" description="Basic and acidic residues" evidence="2">
    <location>
        <begin position="71"/>
        <end position="80"/>
    </location>
</feature>
<dbReference type="PANTHER" id="PTHR15885:SF1">
    <property type="entry name" value="COILED-COIL DOMAIN-CONTAINING PROTEIN 174"/>
    <property type="match status" value="1"/>
</dbReference>
<feature type="compositionally biased region" description="Basic and acidic residues" evidence="2">
    <location>
        <begin position="91"/>
        <end position="143"/>
    </location>
</feature>
<evidence type="ECO:0000313" key="3">
    <source>
        <dbReference type="EMBL" id="EQK99418.1"/>
    </source>
</evidence>
<proteinExistence type="predicted"/>
<accession>T5A9Z9</accession>
<evidence type="ECO:0000313" key="4">
    <source>
        <dbReference type="Proteomes" id="UP000019374"/>
    </source>
</evidence>
<dbReference type="AlphaFoldDB" id="T5A9Z9"/>
<evidence type="ECO:0000256" key="2">
    <source>
        <dbReference type="SAM" id="MobiDB-lite"/>
    </source>
</evidence>
<dbReference type="OrthoDB" id="333551at2759"/>
<evidence type="ECO:0000256" key="1">
    <source>
        <dbReference type="ARBA" id="ARBA00023054"/>
    </source>
</evidence>
<dbReference type="InterPro" id="IPR025066">
    <property type="entry name" value="CCDC174-like"/>
</dbReference>
<sequence>MPQDPDLYGQRPAKRHKRGKLISTSVDFAAQLTSLLSTAATQDSTTPRPRPSKELKQDIFRSKRSAKLHGGPKDGSKLVLKDVAGTEEETRELTRAKRNMENKARLYEAMKRGDYVPKENEAEPLVDFDRKWAEGKEHAHSDSDSSSDEEDHEADKEVIEWDDEFGRRRHGTRADKDKMERRARRGMLGAEELEHMSARPSAPSKLIYGDTIQSMAFNPEAPEQMEALARKRDRSQTPPAPTHYDADMEIRTRGVAFFKFSKDEETRATQMQSLQEERERTVRERQRCTDQKETRKREIEQRRKDIRMRRARHQADSFLDRLTEGTTE</sequence>
<feature type="region of interest" description="Disordered" evidence="2">
    <location>
        <begin position="267"/>
        <end position="328"/>
    </location>
</feature>
<dbReference type="HOGENOM" id="CLU_054813_0_0_1"/>
<organism evidence="3 4">
    <name type="scientific">Ophiocordyceps sinensis (strain Co18 / CGMCC 3.14243)</name>
    <name type="common">Yarsagumba caterpillar fungus</name>
    <name type="synonym">Hirsutella sinensis</name>
    <dbReference type="NCBI Taxonomy" id="911162"/>
    <lineage>
        <taxon>Eukaryota</taxon>
        <taxon>Fungi</taxon>
        <taxon>Dikarya</taxon>
        <taxon>Ascomycota</taxon>
        <taxon>Pezizomycotina</taxon>
        <taxon>Sordariomycetes</taxon>
        <taxon>Hypocreomycetidae</taxon>
        <taxon>Hypocreales</taxon>
        <taxon>Ophiocordycipitaceae</taxon>
        <taxon>Ophiocordyceps</taxon>
    </lineage>
</organism>
<gene>
    <name evidence="3" type="ORF">OCS_04870</name>
</gene>
<dbReference type="GO" id="GO:0005634">
    <property type="term" value="C:nucleus"/>
    <property type="evidence" value="ECO:0007669"/>
    <property type="project" value="TreeGrafter"/>
</dbReference>
<dbReference type="eggNOG" id="ENOG502S3J6">
    <property type="taxonomic scope" value="Eukaryota"/>
</dbReference>
<dbReference type="Pfam" id="PF13300">
    <property type="entry name" value="DUF4078"/>
    <property type="match status" value="1"/>
</dbReference>
<dbReference type="Proteomes" id="UP000019374">
    <property type="component" value="Unassembled WGS sequence"/>
</dbReference>
<evidence type="ECO:0008006" key="5">
    <source>
        <dbReference type="Google" id="ProtNLM"/>
    </source>
</evidence>
<feature type="compositionally biased region" description="Basic and acidic residues" evidence="2">
    <location>
        <begin position="51"/>
        <end position="61"/>
    </location>
</feature>
<feature type="compositionally biased region" description="Basic and acidic residues" evidence="2">
    <location>
        <begin position="313"/>
        <end position="328"/>
    </location>
</feature>
<protein>
    <recommendedName>
        <fullName evidence="5">Coiled-coil domain-containing protein 174</fullName>
    </recommendedName>
</protein>
<dbReference type="PANTHER" id="PTHR15885">
    <property type="entry name" value="COILED-COIL DOMAIN-CONTAINING PROTEIN 174"/>
    <property type="match status" value="1"/>
</dbReference>
<feature type="region of interest" description="Disordered" evidence="2">
    <location>
        <begin position="39"/>
        <end position="159"/>
    </location>
</feature>